<dbReference type="STRING" id="755172.HMPREF1863_00454"/>
<reference evidence="3" key="1">
    <citation type="submission" date="2016-01" db="EMBL/GenBank/DDBJ databases">
        <authorList>
            <person name="Mitreva M."/>
            <person name="Pepin K.H."/>
            <person name="Mihindukulasuriya K.A."/>
            <person name="Fulton R."/>
            <person name="Fronick C."/>
            <person name="O'Laughlin M."/>
            <person name="Miner T."/>
            <person name="Herter B."/>
            <person name="Rosa B.A."/>
            <person name="Cordes M."/>
            <person name="Tomlinson C."/>
            <person name="Wollam A."/>
            <person name="Palsikar V.B."/>
            <person name="Mardis E.R."/>
            <person name="Wilson R.K."/>
        </authorList>
    </citation>
    <scope>NUCLEOTIDE SEQUENCE [LARGE SCALE GENOMIC DNA]</scope>
    <source>
        <strain evidence="3">DNF00729</strain>
    </source>
</reference>
<gene>
    <name evidence="2" type="ORF">HMPREF1863_00454</name>
</gene>
<dbReference type="PATRIC" id="fig|755172.3.peg.434"/>
<evidence type="ECO:0000256" key="1">
    <source>
        <dbReference type="SAM" id="Phobius"/>
    </source>
</evidence>
<organism evidence="2 3">
    <name type="scientific">Aedoeadaptatus coxii</name>
    <dbReference type="NCBI Taxonomy" id="755172"/>
    <lineage>
        <taxon>Bacteria</taxon>
        <taxon>Bacillati</taxon>
        <taxon>Bacillota</taxon>
        <taxon>Tissierellia</taxon>
        <taxon>Tissierellales</taxon>
        <taxon>Peptoniphilaceae</taxon>
        <taxon>Aedoeadaptatus</taxon>
    </lineage>
</organism>
<keyword evidence="1" id="KW-0812">Transmembrane</keyword>
<evidence type="ECO:0008006" key="4">
    <source>
        <dbReference type="Google" id="ProtNLM"/>
    </source>
</evidence>
<keyword evidence="3" id="KW-1185">Reference proteome</keyword>
<feature type="transmembrane region" description="Helical" evidence="1">
    <location>
        <begin position="133"/>
        <end position="157"/>
    </location>
</feature>
<dbReference type="AlphaFoldDB" id="A0A134AJ28"/>
<feature type="transmembrane region" description="Helical" evidence="1">
    <location>
        <begin position="251"/>
        <end position="274"/>
    </location>
</feature>
<keyword evidence="1" id="KW-0472">Membrane</keyword>
<feature type="transmembrane region" description="Helical" evidence="1">
    <location>
        <begin position="178"/>
        <end position="195"/>
    </location>
</feature>
<accession>A0A134AJ28</accession>
<name>A0A134AJ28_9FIRM</name>
<evidence type="ECO:0000313" key="2">
    <source>
        <dbReference type="EMBL" id="KXB67659.1"/>
    </source>
</evidence>
<proteinExistence type="predicted"/>
<protein>
    <recommendedName>
        <fullName evidence="4">ABC-2 family transporter protein</fullName>
    </recommendedName>
</protein>
<feature type="transmembrane region" description="Helical" evidence="1">
    <location>
        <begin position="201"/>
        <end position="220"/>
    </location>
</feature>
<comment type="caution">
    <text evidence="2">The sequence shown here is derived from an EMBL/GenBank/DDBJ whole genome shotgun (WGS) entry which is preliminary data.</text>
</comment>
<feature type="transmembrane region" description="Helical" evidence="1">
    <location>
        <begin position="17"/>
        <end position="35"/>
    </location>
</feature>
<keyword evidence="1" id="KW-1133">Transmembrane helix</keyword>
<dbReference type="EMBL" id="LSDG01000017">
    <property type="protein sequence ID" value="KXB67659.1"/>
    <property type="molecule type" value="Genomic_DNA"/>
</dbReference>
<evidence type="ECO:0000313" key="3">
    <source>
        <dbReference type="Proteomes" id="UP000070442"/>
    </source>
</evidence>
<sequence length="280" mass="32356">MSRAIKLELYRLRRNKYPWIILILSSLMIIGSVYMTKVDYHYYINDKAALENLKINFTQINWGIYVGSVIPDWLDLGYIPITELFMRNIQSKILLMFQTVFIVMYIGDELKSSFLKNINQVFPKKIELTLGKVAIICVYTLAIFITSFIIMSLSFYFMEGYLKFTEIGIFIKYILAEYLLYITYSIVIMFLAYLIRNSAVTLIIGLLESAGILQIFDTIIHQISGNFSSSIMKYLISGNIVLLSINSSSSIYLRVAILSIIYLVIMIILNTVILSKRDIY</sequence>
<dbReference type="OrthoDB" id="1689922at2"/>
<feature type="transmembrane region" description="Helical" evidence="1">
    <location>
        <begin position="89"/>
        <end position="107"/>
    </location>
</feature>
<dbReference type="Proteomes" id="UP000070442">
    <property type="component" value="Unassembled WGS sequence"/>
</dbReference>